<dbReference type="PANTHER" id="PTHR11451">
    <property type="entry name" value="THREONINE-TRNA LIGASE"/>
    <property type="match status" value="1"/>
</dbReference>
<gene>
    <name evidence="14" type="primary">thrS</name>
    <name evidence="17" type="ORF">C5L39_02555</name>
</gene>
<feature type="binding site" evidence="14">
    <location>
        <position position="548"/>
    </location>
    <ligand>
        <name>Zn(2+)</name>
        <dbReference type="ChEBI" id="CHEBI:29105"/>
        <note>catalytic</note>
    </ligand>
</feature>
<feature type="binding site" evidence="14">
    <location>
        <position position="370"/>
    </location>
    <ligand>
        <name>Zn(2+)</name>
        <dbReference type="ChEBI" id="CHEBI:29105"/>
        <note>catalytic</note>
    </ligand>
</feature>
<dbReference type="OrthoDB" id="9802304at2"/>
<sequence length="686" mass="76903">MVNATSTDSLYSSFPVPAGTSVGAAMRELELPNKGPDAVVCVRDLTGALKDLAHVPDTDEEFTPVAASSEAGRSVIRHSCAHVLAQAVQVEFPGTNLGIGPAVENGFYYDFQVAEPFTPEDLKTLERRMKKIIKSGQRFQRRVYESVEAAAEELKNEPFKLELVQDKSSVDPDSDEATEVGAGELTAYDNLNPRTNEVEWSDLCRGPHLPTTRYIPAFALTRSSASYWRGDQANADLQRIYGTAWESKEALEDYQHMLAEAEKRDHRRLGTELDLFSFPDEIGSGFPVFHPNGGIIRNEMEEHSRRRHIEAGYSFVNTPHITKGDLFQKSGHLDFYADGMFPPMQLDAEHDEEGNVTKPGQDYYAKPMNCPMHNLIFGSRGRSYRELPLRLFEFGTVYRYEKSGVIHGLTRARGFTQDDAHIYCTEDQLEQELTTVLDFVISLLKDYGLDDFYLELSTRDPKKSVGSDEIWERSTDILQRVADSSGLSLVPDPEGAAFYGPKISVQARDAIGRTWQMSTVQLDFNLPDRFNLEYTASDGTKQRPIMIHRALFGSIERFFGVLLEHYAGAFPVWLAPHQVVGIPVAENFAPHLVELTTELRKRGIRAEVDTSDDRMQKKIRNHTTGKVPFMLLAGARDVEANAVSFRFLDGTQVNGVPVAEAVELISAWVAERINVQPSEVAIEQRR</sequence>
<feature type="domain" description="Aminoacyl-transfer RNA synthetases class-II family profile" evidence="15">
    <location>
        <begin position="296"/>
        <end position="571"/>
    </location>
</feature>
<evidence type="ECO:0000259" key="15">
    <source>
        <dbReference type="PROSITE" id="PS50862"/>
    </source>
</evidence>
<comment type="caution">
    <text evidence="17">The sequence shown here is derived from an EMBL/GenBank/DDBJ whole genome shotgun (WGS) entry which is preliminary data.</text>
</comment>
<dbReference type="CDD" id="cd00860">
    <property type="entry name" value="ThrRS_anticodon"/>
    <property type="match status" value="1"/>
</dbReference>
<dbReference type="NCBIfam" id="TIGR00418">
    <property type="entry name" value="thrS"/>
    <property type="match status" value="1"/>
</dbReference>
<dbReference type="EC" id="6.1.1.3" evidence="14"/>
<evidence type="ECO:0000256" key="9">
    <source>
        <dbReference type="ARBA" id="ARBA00022840"/>
    </source>
</evidence>
<dbReference type="Pfam" id="PF03129">
    <property type="entry name" value="HGTP_anticodon"/>
    <property type="match status" value="1"/>
</dbReference>
<comment type="subcellular location">
    <subcellularLocation>
        <location evidence="1 14">Cytoplasm</location>
    </subcellularLocation>
</comment>
<dbReference type="InterPro" id="IPR036621">
    <property type="entry name" value="Anticodon-bd_dom_sf"/>
</dbReference>
<evidence type="ECO:0000256" key="5">
    <source>
        <dbReference type="ARBA" id="ARBA00022598"/>
    </source>
</evidence>
<dbReference type="SMART" id="SM00863">
    <property type="entry name" value="tRNA_SAD"/>
    <property type="match status" value="1"/>
</dbReference>
<comment type="similarity">
    <text evidence="2 14">Belongs to the class-II aminoacyl-tRNA synthetase family.</text>
</comment>
<dbReference type="FunFam" id="3.40.50.800:FF:000001">
    <property type="entry name" value="Threonine--tRNA ligase"/>
    <property type="match status" value="1"/>
</dbReference>
<evidence type="ECO:0000256" key="11">
    <source>
        <dbReference type="ARBA" id="ARBA00022917"/>
    </source>
</evidence>
<dbReference type="Gene3D" id="3.30.980.10">
    <property type="entry name" value="Threonyl-trna Synthetase, Chain A, domain 2"/>
    <property type="match status" value="1"/>
</dbReference>
<dbReference type="FunFam" id="3.30.54.20:FF:000003">
    <property type="entry name" value="Threonine--tRNA ligase"/>
    <property type="match status" value="1"/>
</dbReference>
<dbReference type="InterPro" id="IPR002320">
    <property type="entry name" value="Thr-tRNA-ligase_IIa"/>
</dbReference>
<dbReference type="InterPro" id="IPR004154">
    <property type="entry name" value="Anticodon-bd"/>
</dbReference>
<keyword evidence="12 14" id="KW-0030">Aminoacyl-tRNA synthetase</keyword>
<dbReference type="InterPro" id="IPR002314">
    <property type="entry name" value="aa-tRNA-synt_IIb"/>
</dbReference>
<evidence type="ECO:0000256" key="3">
    <source>
        <dbReference type="ARBA" id="ARBA00022490"/>
    </source>
</evidence>
<dbReference type="InterPro" id="IPR006195">
    <property type="entry name" value="aa-tRNA-synth_II"/>
</dbReference>
<proteinExistence type="inferred from homology"/>
<dbReference type="GO" id="GO:0000049">
    <property type="term" value="F:tRNA binding"/>
    <property type="evidence" value="ECO:0007669"/>
    <property type="project" value="UniProtKB-KW"/>
</dbReference>
<keyword evidence="5 14" id="KW-0436">Ligase</keyword>
<evidence type="ECO:0000256" key="13">
    <source>
        <dbReference type="ARBA" id="ARBA00049515"/>
    </source>
</evidence>
<dbReference type="GO" id="GO:0005524">
    <property type="term" value="F:ATP binding"/>
    <property type="evidence" value="ECO:0007669"/>
    <property type="project" value="UniProtKB-UniRule"/>
</dbReference>
<dbReference type="EMBL" id="PTJO01000003">
    <property type="protein sequence ID" value="RNE49276.1"/>
    <property type="molecule type" value="Genomic_DNA"/>
</dbReference>
<keyword evidence="4 14" id="KW-0820">tRNA-binding</keyword>
<evidence type="ECO:0000256" key="10">
    <source>
        <dbReference type="ARBA" id="ARBA00022884"/>
    </source>
</evidence>
<dbReference type="GO" id="GO:0006435">
    <property type="term" value="P:threonyl-tRNA aminoacylation"/>
    <property type="evidence" value="ECO:0007669"/>
    <property type="project" value="UniProtKB-UniRule"/>
</dbReference>
<evidence type="ECO:0000256" key="12">
    <source>
        <dbReference type="ARBA" id="ARBA00023146"/>
    </source>
</evidence>
<dbReference type="SUPFAM" id="SSF52954">
    <property type="entry name" value="Class II aaRS ABD-related"/>
    <property type="match status" value="1"/>
</dbReference>
<evidence type="ECO:0000256" key="2">
    <source>
        <dbReference type="ARBA" id="ARBA00008226"/>
    </source>
</evidence>
<dbReference type="SUPFAM" id="SSF55186">
    <property type="entry name" value="ThrRS/AlaRS common domain"/>
    <property type="match status" value="1"/>
</dbReference>
<comment type="catalytic activity">
    <reaction evidence="13 14">
        <text>tRNA(Thr) + L-threonine + ATP = L-threonyl-tRNA(Thr) + AMP + diphosphate + H(+)</text>
        <dbReference type="Rhea" id="RHEA:24624"/>
        <dbReference type="Rhea" id="RHEA-COMP:9670"/>
        <dbReference type="Rhea" id="RHEA-COMP:9704"/>
        <dbReference type="ChEBI" id="CHEBI:15378"/>
        <dbReference type="ChEBI" id="CHEBI:30616"/>
        <dbReference type="ChEBI" id="CHEBI:33019"/>
        <dbReference type="ChEBI" id="CHEBI:57926"/>
        <dbReference type="ChEBI" id="CHEBI:78442"/>
        <dbReference type="ChEBI" id="CHEBI:78534"/>
        <dbReference type="ChEBI" id="CHEBI:456215"/>
        <dbReference type="EC" id="6.1.1.3"/>
    </reaction>
</comment>
<feature type="domain" description="TGS" evidence="16">
    <location>
        <begin position="1"/>
        <end position="66"/>
    </location>
</feature>
<evidence type="ECO:0000259" key="16">
    <source>
        <dbReference type="PROSITE" id="PS51880"/>
    </source>
</evidence>
<keyword evidence="9 14" id="KW-0067">ATP-binding</keyword>
<dbReference type="Pfam" id="PF07973">
    <property type="entry name" value="tRNA_SAD"/>
    <property type="match status" value="1"/>
</dbReference>
<feature type="binding site" evidence="14">
    <location>
        <position position="421"/>
    </location>
    <ligand>
        <name>Zn(2+)</name>
        <dbReference type="ChEBI" id="CHEBI:29105"/>
        <note>catalytic</note>
    </ligand>
</feature>
<accession>A0A3M8K806</accession>
<keyword evidence="11 14" id="KW-0648">Protein biosynthesis</keyword>
<dbReference type="PRINTS" id="PR01047">
    <property type="entry name" value="TRNASYNTHTHR"/>
</dbReference>
<dbReference type="HAMAP" id="MF_00184">
    <property type="entry name" value="Thr_tRNA_synth"/>
    <property type="match status" value="1"/>
</dbReference>
<dbReference type="AlphaFoldDB" id="A0A3M8K806"/>
<dbReference type="FunFam" id="3.30.930.10:FF:000019">
    <property type="entry name" value="Threonine--tRNA ligase"/>
    <property type="match status" value="1"/>
</dbReference>
<keyword evidence="18" id="KW-1185">Reference proteome</keyword>
<evidence type="ECO:0000256" key="14">
    <source>
        <dbReference type="HAMAP-Rule" id="MF_00184"/>
    </source>
</evidence>
<keyword evidence="10 14" id="KW-0694">RNA-binding</keyword>
<dbReference type="Gene3D" id="3.30.54.20">
    <property type="match status" value="1"/>
</dbReference>
<dbReference type="PROSITE" id="PS51880">
    <property type="entry name" value="TGS"/>
    <property type="match status" value="1"/>
</dbReference>
<comment type="caution">
    <text evidence="14">Lacks conserved residue(s) required for the propagation of feature annotation.</text>
</comment>
<evidence type="ECO:0000256" key="8">
    <source>
        <dbReference type="ARBA" id="ARBA00022833"/>
    </source>
</evidence>
<keyword evidence="6 14" id="KW-0479">Metal-binding</keyword>
<evidence type="ECO:0000313" key="17">
    <source>
        <dbReference type="EMBL" id="RNE49276.1"/>
    </source>
</evidence>
<evidence type="ECO:0000256" key="1">
    <source>
        <dbReference type="ARBA" id="ARBA00004496"/>
    </source>
</evidence>
<comment type="subunit">
    <text evidence="14">Homodimer.</text>
</comment>
<evidence type="ECO:0000256" key="6">
    <source>
        <dbReference type="ARBA" id="ARBA00022723"/>
    </source>
</evidence>
<dbReference type="Proteomes" id="UP000266975">
    <property type="component" value="Unassembled WGS sequence"/>
</dbReference>
<dbReference type="GO" id="GO:0005737">
    <property type="term" value="C:cytoplasm"/>
    <property type="evidence" value="ECO:0007669"/>
    <property type="project" value="UniProtKB-SubCell"/>
</dbReference>
<dbReference type="InterPro" id="IPR004095">
    <property type="entry name" value="TGS"/>
</dbReference>
<dbReference type="Gene3D" id="3.30.930.10">
    <property type="entry name" value="Bira Bifunctional Protein, Domain 2"/>
    <property type="match status" value="1"/>
</dbReference>
<dbReference type="RefSeq" id="WP_123047323.1">
    <property type="nucleotide sequence ID" value="NZ_PTJO01000003.1"/>
</dbReference>
<dbReference type="InterPro" id="IPR012947">
    <property type="entry name" value="tRNA_SAD"/>
</dbReference>
<dbReference type="InterPro" id="IPR047246">
    <property type="entry name" value="ThrRS_anticodon"/>
</dbReference>
<comment type="cofactor">
    <cofactor evidence="14">
        <name>Zn(2+)</name>
        <dbReference type="ChEBI" id="CHEBI:29105"/>
    </cofactor>
    <text evidence="14">Binds 1 zinc ion per subunit.</text>
</comment>
<dbReference type="SUPFAM" id="SSF55681">
    <property type="entry name" value="Class II aaRS and biotin synthetases"/>
    <property type="match status" value="1"/>
</dbReference>
<name>A0A3M8K806_9CORY</name>
<keyword evidence="3 14" id="KW-0963">Cytoplasm</keyword>
<reference evidence="17 18" key="1">
    <citation type="submission" date="2018-02" db="EMBL/GenBank/DDBJ databases">
        <title>Corynebacterium alimpuense sp. nov., a marine obligate actinomycete isolated from sediments of Valparaiso bay, Chile.</title>
        <authorList>
            <person name="Claverias F."/>
            <person name="Gonzales-Siles L."/>
            <person name="Salva-Serra F."/>
            <person name="Inganaes E."/>
            <person name="Molin K."/>
            <person name="Cumsille A."/>
            <person name="Undabarrena A."/>
            <person name="Couve E."/>
            <person name="Moore E.R.B."/>
            <person name="Gomila M."/>
            <person name="Camara B."/>
        </authorList>
    </citation>
    <scope>NUCLEOTIDE SEQUENCE [LARGE SCALE GENOMIC DNA]</scope>
    <source>
        <strain evidence="17 18">CCUG 69366</strain>
    </source>
</reference>
<keyword evidence="7 14" id="KW-0547">Nucleotide-binding</keyword>
<organism evidence="17 18">
    <name type="scientific">Corynebacterium alimapuense</name>
    <dbReference type="NCBI Taxonomy" id="1576874"/>
    <lineage>
        <taxon>Bacteria</taxon>
        <taxon>Bacillati</taxon>
        <taxon>Actinomycetota</taxon>
        <taxon>Actinomycetes</taxon>
        <taxon>Mycobacteriales</taxon>
        <taxon>Corynebacteriaceae</taxon>
        <taxon>Corynebacterium</taxon>
    </lineage>
</organism>
<dbReference type="GO" id="GO:0004829">
    <property type="term" value="F:threonine-tRNA ligase activity"/>
    <property type="evidence" value="ECO:0007669"/>
    <property type="project" value="UniProtKB-UniRule"/>
</dbReference>
<keyword evidence="8 14" id="KW-0862">Zinc</keyword>
<dbReference type="GO" id="GO:0046872">
    <property type="term" value="F:metal ion binding"/>
    <property type="evidence" value="ECO:0007669"/>
    <property type="project" value="UniProtKB-KW"/>
</dbReference>
<evidence type="ECO:0000256" key="4">
    <source>
        <dbReference type="ARBA" id="ARBA00022555"/>
    </source>
</evidence>
<dbReference type="Gene3D" id="3.40.50.800">
    <property type="entry name" value="Anticodon-binding domain"/>
    <property type="match status" value="1"/>
</dbReference>
<dbReference type="Pfam" id="PF00587">
    <property type="entry name" value="tRNA-synt_2b"/>
    <property type="match status" value="1"/>
</dbReference>
<dbReference type="PROSITE" id="PS50862">
    <property type="entry name" value="AA_TRNA_LIGASE_II"/>
    <property type="match status" value="1"/>
</dbReference>
<evidence type="ECO:0000313" key="18">
    <source>
        <dbReference type="Proteomes" id="UP000266975"/>
    </source>
</evidence>
<dbReference type="InterPro" id="IPR045864">
    <property type="entry name" value="aa-tRNA-synth_II/BPL/LPL"/>
</dbReference>
<dbReference type="InterPro" id="IPR018163">
    <property type="entry name" value="Thr/Ala-tRNA-synth_IIc_edit"/>
</dbReference>
<dbReference type="PANTHER" id="PTHR11451:SF44">
    <property type="entry name" value="THREONINE--TRNA LIGASE, CHLOROPLASTIC_MITOCHONDRIAL 2"/>
    <property type="match status" value="1"/>
</dbReference>
<protein>
    <recommendedName>
        <fullName evidence="14">Threonine--tRNA ligase</fullName>
        <ecNumber evidence="14">6.1.1.3</ecNumber>
    </recommendedName>
    <alternativeName>
        <fullName evidence="14">Threonyl-tRNA synthetase</fullName>
        <shortName evidence="14">ThrRS</shortName>
    </alternativeName>
</protein>
<evidence type="ECO:0000256" key="7">
    <source>
        <dbReference type="ARBA" id="ARBA00022741"/>
    </source>
</evidence>
<dbReference type="CDD" id="cd00771">
    <property type="entry name" value="ThrRS_core"/>
    <property type="match status" value="1"/>
</dbReference>
<dbReference type="InterPro" id="IPR033728">
    <property type="entry name" value="ThrRS_core"/>
</dbReference>